<reference evidence="5 6" key="1">
    <citation type="submission" date="2018-01" db="EMBL/GenBank/DDBJ databases">
        <title>Draft genome sequence of Salinispora sp. 13K206.</title>
        <authorList>
            <person name="Sahin N."/>
            <person name="Saygin H."/>
            <person name="Ay H."/>
        </authorList>
    </citation>
    <scope>NUCLEOTIDE SEQUENCE [LARGE SCALE GENOMIC DNA]</scope>
    <source>
        <strain evidence="5 6">13K206</strain>
    </source>
</reference>
<dbReference type="OrthoDB" id="9799345at2"/>
<evidence type="ECO:0000313" key="5">
    <source>
        <dbReference type="EMBL" id="PZF83966.1"/>
    </source>
</evidence>
<dbReference type="Pfam" id="PF14525">
    <property type="entry name" value="AraC_binding_2"/>
    <property type="match status" value="1"/>
</dbReference>
<dbReference type="GO" id="GO:0043565">
    <property type="term" value="F:sequence-specific DNA binding"/>
    <property type="evidence" value="ECO:0007669"/>
    <property type="project" value="InterPro"/>
</dbReference>
<dbReference type="PANTHER" id="PTHR46796">
    <property type="entry name" value="HTH-TYPE TRANSCRIPTIONAL ACTIVATOR RHAS-RELATED"/>
    <property type="match status" value="1"/>
</dbReference>
<evidence type="ECO:0000256" key="2">
    <source>
        <dbReference type="ARBA" id="ARBA00023125"/>
    </source>
</evidence>
<dbReference type="PROSITE" id="PS01124">
    <property type="entry name" value="HTH_ARAC_FAMILY_2"/>
    <property type="match status" value="1"/>
</dbReference>
<dbReference type="Pfam" id="PF12833">
    <property type="entry name" value="HTH_18"/>
    <property type="match status" value="1"/>
</dbReference>
<dbReference type="Proteomes" id="UP000248749">
    <property type="component" value="Unassembled WGS sequence"/>
</dbReference>
<name>A0A2W2CE84_9ACTN</name>
<dbReference type="SMART" id="SM00342">
    <property type="entry name" value="HTH_ARAC"/>
    <property type="match status" value="1"/>
</dbReference>
<comment type="caution">
    <text evidence="5">The sequence shown here is derived from an EMBL/GenBank/DDBJ whole genome shotgun (WGS) entry which is preliminary data.</text>
</comment>
<sequence length="356" mass="39374">MGPRTNREVVMTALRPEILDTTGLPAADRWPYFLDLAARAAAPIALVSEHVADFRAGSRIVDLGGVTLTGFRYQSLTGHRTPRLIRQSDPELYQIALTLSGASAISARRRETELGGGDITLLDWGRPHRLAHHSIRGGQEQATSVTVTIPRSLLPVHPDRVDRLTATRMSGTEGPGALLAQHLTRITRHPEQFRATDAPRLADLTLSLVATLLAHHLDAEDDLPVDVRQQATLARIRAFIDQHLGDPALSPRAVAEAHHLSLRTLHRLFTAERETVAATIRRRRLAGCRRDLADPLMRHLPVHRIARRWGFTDPAHFSRVFRAAHGVGPQAWRADQAEQARIDNCSASTVNPERAD</sequence>
<dbReference type="Gene3D" id="1.10.10.60">
    <property type="entry name" value="Homeodomain-like"/>
    <property type="match status" value="1"/>
</dbReference>
<evidence type="ECO:0000256" key="1">
    <source>
        <dbReference type="ARBA" id="ARBA00023015"/>
    </source>
</evidence>
<dbReference type="InterPro" id="IPR009057">
    <property type="entry name" value="Homeodomain-like_sf"/>
</dbReference>
<dbReference type="InterPro" id="IPR035418">
    <property type="entry name" value="AraC-bd_2"/>
</dbReference>
<evidence type="ECO:0000256" key="3">
    <source>
        <dbReference type="ARBA" id="ARBA00023163"/>
    </source>
</evidence>
<dbReference type="EMBL" id="POUB01000437">
    <property type="protein sequence ID" value="PZF83966.1"/>
    <property type="molecule type" value="Genomic_DNA"/>
</dbReference>
<accession>A0A2W2CE84</accession>
<dbReference type="InterPro" id="IPR050204">
    <property type="entry name" value="AraC_XylS_family_regulators"/>
</dbReference>
<protein>
    <submittedName>
        <fullName evidence="5">AraC family transcriptional regulator</fullName>
    </submittedName>
</protein>
<keyword evidence="6" id="KW-1185">Reference proteome</keyword>
<dbReference type="RefSeq" id="WP_111137658.1">
    <property type="nucleotide sequence ID" value="NZ_POUB01000437.1"/>
</dbReference>
<evidence type="ECO:0000259" key="4">
    <source>
        <dbReference type="PROSITE" id="PS01124"/>
    </source>
</evidence>
<keyword evidence="3" id="KW-0804">Transcription</keyword>
<dbReference type="InterPro" id="IPR018060">
    <property type="entry name" value="HTH_AraC"/>
</dbReference>
<organism evidence="5 6">
    <name type="scientific">Micromonospora deserti</name>
    <dbReference type="NCBI Taxonomy" id="2070366"/>
    <lineage>
        <taxon>Bacteria</taxon>
        <taxon>Bacillati</taxon>
        <taxon>Actinomycetota</taxon>
        <taxon>Actinomycetes</taxon>
        <taxon>Micromonosporales</taxon>
        <taxon>Micromonosporaceae</taxon>
        <taxon>Micromonospora</taxon>
    </lineage>
</organism>
<proteinExistence type="predicted"/>
<keyword evidence="2" id="KW-0238">DNA-binding</keyword>
<gene>
    <name evidence="5" type="ORF">C1I99_30695</name>
</gene>
<keyword evidence="1" id="KW-0805">Transcription regulation</keyword>
<dbReference type="GO" id="GO:0003700">
    <property type="term" value="F:DNA-binding transcription factor activity"/>
    <property type="evidence" value="ECO:0007669"/>
    <property type="project" value="InterPro"/>
</dbReference>
<evidence type="ECO:0000313" key="6">
    <source>
        <dbReference type="Proteomes" id="UP000248749"/>
    </source>
</evidence>
<feature type="domain" description="HTH araC/xylS-type" evidence="4">
    <location>
        <begin position="234"/>
        <end position="335"/>
    </location>
</feature>
<dbReference type="PANTHER" id="PTHR46796:SF6">
    <property type="entry name" value="ARAC SUBFAMILY"/>
    <property type="match status" value="1"/>
</dbReference>
<dbReference type="SUPFAM" id="SSF46689">
    <property type="entry name" value="Homeodomain-like"/>
    <property type="match status" value="1"/>
</dbReference>
<dbReference type="AlphaFoldDB" id="A0A2W2CE84"/>